<dbReference type="Proteomes" id="UP001597180">
    <property type="component" value="Unassembled WGS sequence"/>
</dbReference>
<comment type="caution">
    <text evidence="2">The sequence shown here is derived from an EMBL/GenBank/DDBJ whole genome shotgun (WGS) entry which is preliminary data.</text>
</comment>
<organism evidence="2 3">
    <name type="scientific">Paenibacillus vulneris</name>
    <dbReference type="NCBI Taxonomy" id="1133364"/>
    <lineage>
        <taxon>Bacteria</taxon>
        <taxon>Bacillati</taxon>
        <taxon>Bacillota</taxon>
        <taxon>Bacilli</taxon>
        <taxon>Bacillales</taxon>
        <taxon>Paenibacillaceae</taxon>
        <taxon>Paenibacillus</taxon>
    </lineage>
</organism>
<dbReference type="PANTHER" id="PTHR30032">
    <property type="entry name" value="N-ACETYLMURAMOYL-L-ALANINE AMIDASE-RELATED"/>
    <property type="match status" value="1"/>
</dbReference>
<evidence type="ECO:0000259" key="1">
    <source>
        <dbReference type="Pfam" id="PF08486"/>
    </source>
</evidence>
<accession>A0ABW3UPH2</accession>
<name>A0ABW3UPH2_9BACL</name>
<proteinExistence type="predicted"/>
<sequence>MNTAAGAPAYAVFVSAATTSAELSTAKQKINAAIPGLVLQPVDSAAAYIMKRSQIDMESETLAAVPYFMLGGGTEGNSSSKLLVTPQLSDTVSVRERFERSYKGSLEISRFNSKLAVINELPMDQYLASVISSELNKDWPVEALKAQAVAARTYVLKQGVKYQIADVSDSTVDQAYHGAGAEFPAALTAVQATQGEVLKDKNGLISPLFYSNAGGMTAESTEVWGNKVAYLQSVPSPDEGAEKGKAPWYRIVLPNGQTGYIHSSYARDTGEKNAAGLPYYVSTGTGVSVRPAPFVDNASNPATFKVDIGDRFIVFDQAIESNAFSWIRGPYDADKLKDKVNTVLSQPIAGALDKLEISQRGQSGRVTEMKANGQVMKPANPDALRTLFNGLPSTRFDIEETGRYTILGADNTVRSQSAASPAVYVAAGGSEPQAVSASQLFILNGDNKAKLVDKKNQYIFRGTGYGHGLGMSQWGARGYAELGYDYKKILQTYYVGVSITKE</sequence>
<feature type="domain" description="Sporulation stage II protein D amidase enhancer LytB N-terminal" evidence="1">
    <location>
        <begin position="113"/>
        <end position="198"/>
    </location>
</feature>
<protein>
    <submittedName>
        <fullName evidence="2">SpoIID/LytB domain-containing protein</fullName>
    </submittedName>
</protein>
<dbReference type="InterPro" id="IPR051922">
    <property type="entry name" value="Bact_Sporulation_Assoc"/>
</dbReference>
<dbReference type="EMBL" id="JBHTLU010000023">
    <property type="protein sequence ID" value="MFD1222227.1"/>
    <property type="molecule type" value="Genomic_DNA"/>
</dbReference>
<reference evidence="3" key="1">
    <citation type="journal article" date="2019" name="Int. J. Syst. Evol. Microbiol.">
        <title>The Global Catalogue of Microorganisms (GCM) 10K type strain sequencing project: providing services to taxonomists for standard genome sequencing and annotation.</title>
        <authorList>
            <consortium name="The Broad Institute Genomics Platform"/>
            <consortium name="The Broad Institute Genome Sequencing Center for Infectious Disease"/>
            <person name="Wu L."/>
            <person name="Ma J."/>
        </authorList>
    </citation>
    <scope>NUCLEOTIDE SEQUENCE [LARGE SCALE GENOMIC DNA]</scope>
    <source>
        <strain evidence="3">CCUG 53270</strain>
    </source>
</reference>
<keyword evidence="3" id="KW-1185">Reference proteome</keyword>
<dbReference type="Pfam" id="PF08486">
    <property type="entry name" value="SpoIID"/>
    <property type="match status" value="1"/>
</dbReference>
<dbReference type="NCBIfam" id="TIGR02669">
    <property type="entry name" value="SpoIID_LytB"/>
    <property type="match status" value="1"/>
</dbReference>
<dbReference type="RefSeq" id="WP_377740780.1">
    <property type="nucleotide sequence ID" value="NZ_JBHSUK010000030.1"/>
</dbReference>
<dbReference type="InterPro" id="IPR013693">
    <property type="entry name" value="SpoIID/LytB_N"/>
</dbReference>
<evidence type="ECO:0000313" key="3">
    <source>
        <dbReference type="Proteomes" id="UP001597180"/>
    </source>
</evidence>
<evidence type="ECO:0000313" key="2">
    <source>
        <dbReference type="EMBL" id="MFD1222227.1"/>
    </source>
</evidence>
<dbReference type="InterPro" id="IPR013486">
    <property type="entry name" value="SpoIID/LytB"/>
</dbReference>
<gene>
    <name evidence="2" type="ORF">ACFQ4B_19075</name>
</gene>
<dbReference type="PANTHER" id="PTHR30032:SF4">
    <property type="entry name" value="AMIDASE ENHANCER"/>
    <property type="match status" value="1"/>
</dbReference>